<dbReference type="InterPro" id="IPR021457">
    <property type="entry name" value="DUF3108"/>
</dbReference>
<reference evidence="3" key="1">
    <citation type="submission" date="2017-06" db="EMBL/GenBank/DDBJ databases">
        <title>Capnocytophaga spp. assemblies.</title>
        <authorList>
            <person name="Gulvik C.A."/>
        </authorList>
    </citation>
    <scope>NUCLEOTIDE SEQUENCE [LARGE SCALE GENOMIC DNA]</scope>
    <source>
        <strain evidence="3">H5594</strain>
    </source>
</reference>
<feature type="transmembrane region" description="Helical" evidence="1">
    <location>
        <begin position="37"/>
        <end position="53"/>
    </location>
</feature>
<keyword evidence="1" id="KW-1133">Transmembrane helix</keyword>
<name>A0A250G2I6_9FLAO</name>
<keyword evidence="1" id="KW-0812">Transmembrane</keyword>
<dbReference type="GO" id="GO:0004527">
    <property type="term" value="F:exonuclease activity"/>
    <property type="evidence" value="ECO:0007669"/>
    <property type="project" value="UniProtKB-KW"/>
</dbReference>
<protein>
    <submittedName>
        <fullName evidence="2">ATP-dependent exonuclease</fullName>
    </submittedName>
</protein>
<dbReference type="Pfam" id="PF11306">
    <property type="entry name" value="DUF3108"/>
    <property type="match status" value="1"/>
</dbReference>
<keyword evidence="2" id="KW-0540">Nuclease</keyword>
<dbReference type="Proteomes" id="UP000243136">
    <property type="component" value="Chromosome"/>
</dbReference>
<dbReference type="AlphaFoldDB" id="A0A250G2I6"/>
<sequence>MEKSDILSGFFLFGTFIVISSLITLKNKICMKKQNKGWLFLLLLIFSIFEGVSQERKEAFQSGEWMKFRVRYGIFNASYATLQLKETVRNGEKVYHAVGKGQTTGLARLFFKVDDTYESYFGKLDEKPRFFIRDIYEGGYTKKLNISFDHNKQQATIKDLEKNEEAIMDTPLGIQDIISAFYWLRNRPELENIKEGEEIVIDMLFDDDEIFKFKLRFLGKENIKTKFGKINTLMFRPLVQDGRVFKEQESLTVWITDDENRIPVQVRASLRVGSLWAELDDFGGLKHETTMRK</sequence>
<evidence type="ECO:0000313" key="3">
    <source>
        <dbReference type="Proteomes" id="UP000243136"/>
    </source>
</evidence>
<evidence type="ECO:0000313" key="2">
    <source>
        <dbReference type="EMBL" id="ATA91451.1"/>
    </source>
</evidence>
<keyword evidence="2" id="KW-0269">Exonuclease</keyword>
<feature type="transmembrane region" description="Helical" evidence="1">
    <location>
        <begin position="6"/>
        <end position="25"/>
    </location>
</feature>
<keyword evidence="2" id="KW-0378">Hydrolase</keyword>
<keyword evidence="1" id="KW-0472">Membrane</keyword>
<proteinExistence type="predicted"/>
<dbReference type="EMBL" id="CP022388">
    <property type="protein sequence ID" value="ATA91451.1"/>
    <property type="molecule type" value="Genomic_DNA"/>
</dbReference>
<organism evidence="2 3">
    <name type="scientific">Capnocytophaga canimorsus</name>
    <dbReference type="NCBI Taxonomy" id="28188"/>
    <lineage>
        <taxon>Bacteria</taxon>
        <taxon>Pseudomonadati</taxon>
        <taxon>Bacteroidota</taxon>
        <taxon>Flavobacteriia</taxon>
        <taxon>Flavobacteriales</taxon>
        <taxon>Flavobacteriaceae</taxon>
        <taxon>Capnocytophaga</taxon>
    </lineage>
</organism>
<evidence type="ECO:0000256" key="1">
    <source>
        <dbReference type="SAM" id="Phobius"/>
    </source>
</evidence>
<accession>A0A250G2I6</accession>
<gene>
    <name evidence="2" type="ORF">CGC56_04285</name>
</gene>